<dbReference type="PANTHER" id="PTHR10381:SF70">
    <property type="entry name" value="ATP-DEPENDENT CLP PROTEASE PROTEOLYTIC SUBUNIT"/>
    <property type="match status" value="1"/>
</dbReference>
<dbReference type="PANTHER" id="PTHR10381">
    <property type="entry name" value="ATP-DEPENDENT CLP PROTEASE PROTEOLYTIC SUBUNIT"/>
    <property type="match status" value="1"/>
</dbReference>
<dbReference type="CDD" id="cd07016">
    <property type="entry name" value="S14_ClpP_1"/>
    <property type="match status" value="1"/>
</dbReference>
<dbReference type="PRINTS" id="PR00127">
    <property type="entry name" value="CLPPROTEASEP"/>
</dbReference>
<evidence type="ECO:0000313" key="4">
    <source>
        <dbReference type="EMBL" id="DAD77542.1"/>
    </source>
</evidence>
<organism evidence="4">
    <name type="scientific">Siphoviridae sp. ctDwe1</name>
    <dbReference type="NCBI Taxonomy" id="2826200"/>
    <lineage>
        <taxon>Viruses</taxon>
        <taxon>Duplodnaviria</taxon>
        <taxon>Heunggongvirae</taxon>
        <taxon>Uroviricota</taxon>
        <taxon>Caudoviricetes</taxon>
    </lineage>
</organism>
<accession>A0A8S5M5P7</accession>
<evidence type="ECO:0000256" key="3">
    <source>
        <dbReference type="ARBA" id="ARBA00022801"/>
    </source>
</evidence>
<dbReference type="NCBIfam" id="NF045542">
    <property type="entry name" value="Clp_rel_HeadMat"/>
    <property type="match status" value="1"/>
</dbReference>
<dbReference type="EMBL" id="BK014827">
    <property type="protein sequence ID" value="DAD77542.1"/>
    <property type="molecule type" value="Genomic_DNA"/>
</dbReference>
<evidence type="ECO:0000256" key="2">
    <source>
        <dbReference type="ARBA" id="ARBA00022490"/>
    </source>
</evidence>
<evidence type="ECO:0000256" key="1">
    <source>
        <dbReference type="ARBA" id="ARBA00007039"/>
    </source>
</evidence>
<dbReference type="InterPro" id="IPR001907">
    <property type="entry name" value="ClpP"/>
</dbReference>
<dbReference type="GO" id="GO:0004176">
    <property type="term" value="F:ATP-dependent peptidase activity"/>
    <property type="evidence" value="ECO:0007669"/>
    <property type="project" value="InterPro"/>
</dbReference>
<dbReference type="Pfam" id="PF00574">
    <property type="entry name" value="CLP_protease"/>
    <property type="match status" value="1"/>
</dbReference>
<proteinExistence type="inferred from homology"/>
<keyword evidence="3" id="KW-0378">Hydrolase</keyword>
<dbReference type="GO" id="GO:0051117">
    <property type="term" value="F:ATPase binding"/>
    <property type="evidence" value="ECO:0007669"/>
    <property type="project" value="TreeGrafter"/>
</dbReference>
<reference evidence="4" key="1">
    <citation type="journal article" date="2021" name="Proc. Natl. Acad. Sci. U.S.A.">
        <title>A Catalog of Tens of Thousands of Viruses from Human Metagenomes Reveals Hidden Associations with Chronic Diseases.</title>
        <authorList>
            <person name="Tisza M.J."/>
            <person name="Buck C.B."/>
        </authorList>
    </citation>
    <scope>NUCLEOTIDE SEQUENCE</scope>
    <source>
        <strain evidence="4">CtDwe1</strain>
    </source>
</reference>
<name>A0A8S5M5P7_9CAUD</name>
<dbReference type="Gene3D" id="3.90.226.10">
    <property type="entry name" value="2-enoyl-CoA Hydratase, Chain A, domain 1"/>
    <property type="match status" value="1"/>
</dbReference>
<dbReference type="GO" id="GO:0009368">
    <property type="term" value="C:endopeptidase Clp complex"/>
    <property type="evidence" value="ECO:0007669"/>
    <property type="project" value="TreeGrafter"/>
</dbReference>
<sequence>MTKINIKGDVVDNMTGKFYSWFDLDSAYPQAVERTLADADDDLVVDIASPGGDVHAASEIYTMLRDYPGKVTVNVLGLAASAASVIAMAGDEINMSPTAQMMIHKAWTVTQGNADDLDHDSKMMDTVDQTIINAYEAKTGLKRDEIEKLMADETWMTAKDAVDKGFADKIMFADENQPQVVNAVHSIPSHAAINKFMTLMAKAEQPKPEEKPAPSVYDEKLAILLDKKEAQHGNQ</sequence>
<dbReference type="GO" id="GO:0006515">
    <property type="term" value="P:protein quality control for misfolded or incompletely synthesized proteins"/>
    <property type="evidence" value="ECO:0007669"/>
    <property type="project" value="TreeGrafter"/>
</dbReference>
<dbReference type="SUPFAM" id="SSF52096">
    <property type="entry name" value="ClpP/crotonase"/>
    <property type="match status" value="1"/>
</dbReference>
<dbReference type="InterPro" id="IPR023562">
    <property type="entry name" value="ClpP/TepA"/>
</dbReference>
<comment type="similarity">
    <text evidence="1">Belongs to the peptidase S14 family.</text>
</comment>
<dbReference type="GO" id="GO:0004252">
    <property type="term" value="F:serine-type endopeptidase activity"/>
    <property type="evidence" value="ECO:0007669"/>
    <property type="project" value="InterPro"/>
</dbReference>
<protein>
    <submittedName>
        <fullName evidence="4">ATP dependent Clp protease</fullName>
    </submittedName>
</protein>
<dbReference type="InterPro" id="IPR029045">
    <property type="entry name" value="ClpP/crotonase-like_dom_sf"/>
</dbReference>
<keyword evidence="2" id="KW-0963">Cytoplasm</keyword>
<keyword evidence="4" id="KW-0645">Protease</keyword>